<dbReference type="EMBL" id="CCKQ01010399">
    <property type="protein sequence ID" value="CDW81906.1"/>
    <property type="molecule type" value="Genomic_DNA"/>
</dbReference>
<evidence type="ECO:0000256" key="8">
    <source>
        <dbReference type="ARBA" id="ARBA00034078"/>
    </source>
</evidence>
<dbReference type="Pfam" id="PF01257">
    <property type="entry name" value="2Fe-2S_thioredx"/>
    <property type="match status" value="1"/>
</dbReference>
<evidence type="ECO:0000256" key="5">
    <source>
        <dbReference type="ARBA" id="ARBA00023004"/>
    </source>
</evidence>
<dbReference type="AlphaFoldDB" id="A0A078AJ37"/>
<dbReference type="CDD" id="cd03064">
    <property type="entry name" value="TRX_Fd_NuoE"/>
    <property type="match status" value="1"/>
</dbReference>
<comment type="cofactor">
    <cofactor evidence="8">
        <name>[2Fe-2S] cluster</name>
        <dbReference type="ChEBI" id="CHEBI:190135"/>
    </cofactor>
</comment>
<evidence type="ECO:0000313" key="10">
    <source>
        <dbReference type="Proteomes" id="UP000039865"/>
    </source>
</evidence>
<proteinExistence type="inferred from homology"/>
<evidence type="ECO:0000256" key="2">
    <source>
        <dbReference type="ARBA" id="ARBA00022714"/>
    </source>
</evidence>
<keyword evidence="2" id="KW-0001">2Fe-2S</keyword>
<dbReference type="GO" id="GO:0006120">
    <property type="term" value="P:mitochondrial electron transport, NADH to ubiquinone"/>
    <property type="evidence" value="ECO:0007669"/>
    <property type="project" value="UniProtKB-ARBA"/>
</dbReference>
<keyword evidence="6" id="KW-0411">Iron-sulfur</keyword>
<sequence>MFALKQLYRGSSNLFKANKNTTQLFSLLAKYQQPMMIMNQNRWFSAFVNHRDTEDNREDTPFEFTPENYEQINEIIAKYPSNYKHSAVIPLLFVAQKQNANFLTLSAMNKIAKILDMAPMQVYEVASFYTMFNRTKVGKYHLQVCGTTPCMLRGARDVMQAIREYAHINNDEISEDGLFTISEVECLGACVNAPMMQVNNEWFYEDLTPENTIALLEKWKKGEEPNVGPQINRNCSEGPLGRTSLFKPEEIEGVHERDFVEVKKQYDEAKAKAAAAAAAAKK</sequence>
<keyword evidence="5" id="KW-0408">Iron</keyword>
<dbReference type="PANTHER" id="PTHR10371:SF3">
    <property type="entry name" value="NADH DEHYDROGENASE [UBIQUINONE] FLAVOPROTEIN 2, MITOCHONDRIAL"/>
    <property type="match status" value="1"/>
</dbReference>
<name>A0A078AJ37_STYLE</name>
<dbReference type="InParanoid" id="A0A078AJ37"/>
<dbReference type="InterPro" id="IPR041921">
    <property type="entry name" value="NuoE_N"/>
</dbReference>
<dbReference type="OrthoDB" id="10254187at2759"/>
<dbReference type="GO" id="GO:1902494">
    <property type="term" value="C:catalytic complex"/>
    <property type="evidence" value="ECO:0007669"/>
    <property type="project" value="UniProtKB-ARBA"/>
</dbReference>
<dbReference type="InterPro" id="IPR002023">
    <property type="entry name" value="NuoE-like"/>
</dbReference>
<keyword evidence="10" id="KW-1185">Reference proteome</keyword>
<dbReference type="InterPro" id="IPR036249">
    <property type="entry name" value="Thioredoxin-like_sf"/>
</dbReference>
<dbReference type="InterPro" id="IPR042128">
    <property type="entry name" value="NuoE_dom"/>
</dbReference>
<evidence type="ECO:0000256" key="6">
    <source>
        <dbReference type="ARBA" id="ARBA00023014"/>
    </source>
</evidence>
<comment type="similarity">
    <text evidence="1">Belongs to the complex I 24 kDa subunit family.</text>
</comment>
<keyword evidence="3" id="KW-0479">Metal-binding</keyword>
<evidence type="ECO:0008006" key="11">
    <source>
        <dbReference type="Google" id="ProtNLM"/>
    </source>
</evidence>
<dbReference type="Proteomes" id="UP000039865">
    <property type="component" value="Unassembled WGS sequence"/>
</dbReference>
<reference evidence="9 10" key="1">
    <citation type="submission" date="2014-06" db="EMBL/GenBank/DDBJ databases">
        <authorList>
            <person name="Swart Estienne"/>
        </authorList>
    </citation>
    <scope>NUCLEOTIDE SEQUENCE [LARGE SCALE GENOMIC DNA]</scope>
    <source>
        <strain evidence="9 10">130c</strain>
    </source>
</reference>
<dbReference type="GO" id="GO:0003954">
    <property type="term" value="F:NADH dehydrogenase activity"/>
    <property type="evidence" value="ECO:0007669"/>
    <property type="project" value="TreeGrafter"/>
</dbReference>
<keyword evidence="4" id="KW-1278">Translocase</keyword>
<evidence type="ECO:0000313" key="9">
    <source>
        <dbReference type="EMBL" id="CDW81906.1"/>
    </source>
</evidence>
<dbReference type="OMA" id="PDMQFTL"/>
<dbReference type="SUPFAM" id="SSF52833">
    <property type="entry name" value="Thioredoxin-like"/>
    <property type="match status" value="1"/>
</dbReference>
<dbReference type="PROSITE" id="PS01099">
    <property type="entry name" value="COMPLEX1_24K"/>
    <property type="match status" value="1"/>
</dbReference>
<keyword evidence="7" id="KW-0520">NAD</keyword>
<dbReference type="GO" id="GO:0051537">
    <property type="term" value="F:2 iron, 2 sulfur cluster binding"/>
    <property type="evidence" value="ECO:0007669"/>
    <property type="project" value="UniProtKB-KW"/>
</dbReference>
<protein>
    <recommendedName>
        <fullName evidence="11">Nadh dehydrogenase</fullName>
    </recommendedName>
</protein>
<dbReference type="PANTHER" id="PTHR10371">
    <property type="entry name" value="NADH DEHYDROGENASE UBIQUINONE FLAVOPROTEIN 2, MITOCHONDRIAL"/>
    <property type="match status" value="1"/>
</dbReference>
<gene>
    <name evidence="9" type="primary">Contig17055.g824</name>
    <name evidence="9" type="ORF">STYLEM_10930</name>
</gene>
<dbReference type="FunFam" id="3.40.30.10:FF:000022">
    <property type="entry name" value="NADH dehydrogenase flavoprotein 2, mitochondrial"/>
    <property type="match status" value="1"/>
</dbReference>
<accession>A0A078AJ37</accession>
<dbReference type="GO" id="GO:0046872">
    <property type="term" value="F:metal ion binding"/>
    <property type="evidence" value="ECO:0007669"/>
    <property type="project" value="UniProtKB-KW"/>
</dbReference>
<dbReference type="GO" id="GO:0005743">
    <property type="term" value="C:mitochondrial inner membrane"/>
    <property type="evidence" value="ECO:0007669"/>
    <property type="project" value="UniProtKB-ARBA"/>
</dbReference>
<dbReference type="NCBIfam" id="TIGR01958">
    <property type="entry name" value="nuoE_fam"/>
    <property type="match status" value="1"/>
</dbReference>
<evidence type="ECO:0000256" key="3">
    <source>
        <dbReference type="ARBA" id="ARBA00022723"/>
    </source>
</evidence>
<dbReference type="Gene3D" id="3.40.30.10">
    <property type="entry name" value="Glutaredoxin"/>
    <property type="match status" value="1"/>
</dbReference>
<evidence type="ECO:0000256" key="7">
    <source>
        <dbReference type="ARBA" id="ARBA00023027"/>
    </source>
</evidence>
<evidence type="ECO:0000256" key="4">
    <source>
        <dbReference type="ARBA" id="ARBA00022967"/>
    </source>
</evidence>
<evidence type="ECO:0000256" key="1">
    <source>
        <dbReference type="ARBA" id="ARBA00010643"/>
    </source>
</evidence>
<dbReference type="Gene3D" id="1.10.10.1590">
    <property type="entry name" value="NADH-quinone oxidoreductase subunit E"/>
    <property type="match status" value="1"/>
</dbReference>
<dbReference type="FunFam" id="1.10.10.1590:FF:000001">
    <property type="entry name" value="NADH-quinone oxidoreductase subunit E"/>
    <property type="match status" value="1"/>
</dbReference>
<dbReference type="GO" id="GO:0098796">
    <property type="term" value="C:membrane protein complex"/>
    <property type="evidence" value="ECO:0007669"/>
    <property type="project" value="UniProtKB-ARBA"/>
</dbReference>
<dbReference type="GO" id="GO:0008137">
    <property type="term" value="F:NADH dehydrogenase (ubiquinone) activity"/>
    <property type="evidence" value="ECO:0007669"/>
    <property type="project" value="UniProtKB-ARBA"/>
</dbReference>
<organism evidence="9 10">
    <name type="scientific">Stylonychia lemnae</name>
    <name type="common">Ciliate</name>
    <dbReference type="NCBI Taxonomy" id="5949"/>
    <lineage>
        <taxon>Eukaryota</taxon>
        <taxon>Sar</taxon>
        <taxon>Alveolata</taxon>
        <taxon>Ciliophora</taxon>
        <taxon>Intramacronucleata</taxon>
        <taxon>Spirotrichea</taxon>
        <taxon>Stichotrichia</taxon>
        <taxon>Sporadotrichida</taxon>
        <taxon>Oxytrichidae</taxon>
        <taxon>Stylonychinae</taxon>
        <taxon>Stylonychia</taxon>
    </lineage>
</organism>